<dbReference type="AlphaFoldDB" id="A0A0D5ZCD3"/>
<evidence type="ECO:0000259" key="4">
    <source>
        <dbReference type="PROSITE" id="PS50056"/>
    </source>
</evidence>
<dbReference type="PANTHER" id="PTHR45961">
    <property type="entry name" value="IP21249P"/>
    <property type="match status" value="1"/>
</dbReference>
<dbReference type="PANTHER" id="PTHR45961:SF6">
    <property type="entry name" value="IP21249P"/>
    <property type="match status" value="1"/>
</dbReference>
<keyword evidence="5" id="KW-0614">Plasmid</keyword>
<dbReference type="InterPro" id="IPR000387">
    <property type="entry name" value="Tyr_Pase_dom"/>
</dbReference>
<dbReference type="EMBL" id="CP002214">
    <property type="protein sequence ID" value="AKA44400.1"/>
    <property type="molecule type" value="Genomic_DNA"/>
</dbReference>
<reference evidence="5 6" key="1">
    <citation type="journal article" date="2011" name="J. Bacteriol.">
        <title>Complete genome sequence of Paenibacillus polymyxa SC2, a strain of plant growth-promoting Rhizobacterium with broad-spectrum antimicrobial activity.</title>
        <authorList>
            <person name="Ma M."/>
            <person name="Wang C."/>
            <person name="Ding Y."/>
            <person name="Li L."/>
            <person name="Shen D."/>
            <person name="Jiang X."/>
            <person name="Guan D."/>
            <person name="Cao F."/>
            <person name="Chen H."/>
            <person name="Feng R."/>
            <person name="Wang X."/>
            <person name="Ge Y."/>
            <person name="Yao L."/>
            <person name="Bing X."/>
            <person name="Yang X."/>
            <person name="Li J."/>
            <person name="Du B."/>
        </authorList>
    </citation>
    <scope>NUCLEOTIDE SEQUENCE [LARGE SCALE GENOMIC DNA]</scope>
    <source>
        <strain evidence="5 6">SC2</strain>
        <plasmid evidence="6">pSC2</plasmid>
    </source>
</reference>
<dbReference type="InterPro" id="IPR029021">
    <property type="entry name" value="Prot-tyrosine_phosphatase-like"/>
</dbReference>
<dbReference type="Gene3D" id="3.90.190.10">
    <property type="entry name" value="Protein tyrosine phosphatase superfamily"/>
    <property type="match status" value="1"/>
</dbReference>
<dbReference type="HOGENOM" id="CLU_1561409_0_0_9"/>
<accession>A0A0D5ZCD3</accession>
<name>A0A0D5ZCD3_PAEPS</name>
<geneLocation type="plasmid" evidence="5 6">
    <name>pSC2</name>
</geneLocation>
<evidence type="ECO:0000256" key="2">
    <source>
        <dbReference type="ARBA" id="ARBA00022801"/>
    </source>
</evidence>
<dbReference type="RefSeq" id="WP_043886245.1">
    <property type="nucleotide sequence ID" value="NC_014628.2"/>
</dbReference>
<dbReference type="GO" id="GO:0004721">
    <property type="term" value="F:phosphoprotein phosphatase activity"/>
    <property type="evidence" value="ECO:0007669"/>
    <property type="project" value="UniProtKB-KW"/>
</dbReference>
<evidence type="ECO:0000313" key="6">
    <source>
        <dbReference type="Proteomes" id="UP000006868"/>
    </source>
</evidence>
<dbReference type="KEGG" id="ppm:PPSC2_28475"/>
<dbReference type="Pfam" id="PF00782">
    <property type="entry name" value="DSPc"/>
    <property type="match status" value="1"/>
</dbReference>
<gene>
    <name evidence="5" type="ORF">PPSC2_28475</name>
</gene>
<evidence type="ECO:0000256" key="3">
    <source>
        <dbReference type="ARBA" id="ARBA00022912"/>
    </source>
</evidence>
<keyword evidence="3" id="KW-0904">Protein phosphatase</keyword>
<protein>
    <recommendedName>
        <fullName evidence="4">Tyrosine specific protein phosphatases domain-containing protein</fullName>
    </recommendedName>
</protein>
<dbReference type="SMART" id="SM00195">
    <property type="entry name" value="DSPc"/>
    <property type="match status" value="1"/>
</dbReference>
<dbReference type="InterPro" id="IPR000340">
    <property type="entry name" value="Dual-sp_phosphatase_cat-dom"/>
</dbReference>
<evidence type="ECO:0000256" key="1">
    <source>
        <dbReference type="ARBA" id="ARBA00008601"/>
    </source>
</evidence>
<dbReference type="CDD" id="cd14498">
    <property type="entry name" value="DSP"/>
    <property type="match status" value="1"/>
</dbReference>
<proteinExistence type="inferred from homology"/>
<sequence>MKTLLDFSFKSGTGHPSDDEYKIGITQVTDQLFLGGEEDVSEVFPQVQVWVDLRSEGAWNRIVEIPSHITYIRIPINDGDAARADQVFSKAKDIIELSLTAGEKVVLSCQAGISRSVVVAWWILAKQLCDAEKAWSILKLKRPAIEPDEAFFTFISQNILSIQAHKTTIST</sequence>
<dbReference type="Proteomes" id="UP000006868">
    <property type="component" value="Plasmid pSC2"/>
</dbReference>
<dbReference type="PATRIC" id="fig|886882.15.peg.6040"/>
<feature type="domain" description="Tyrosine specific protein phosphatases" evidence="4">
    <location>
        <begin position="85"/>
        <end position="145"/>
    </location>
</feature>
<dbReference type="InterPro" id="IPR052103">
    <property type="entry name" value="Dual_spec_Phospatases"/>
</dbReference>
<comment type="similarity">
    <text evidence="1">Belongs to the protein-tyrosine phosphatase family. Non-receptor class dual specificity subfamily.</text>
</comment>
<dbReference type="InterPro" id="IPR020422">
    <property type="entry name" value="TYR_PHOSPHATASE_DUAL_dom"/>
</dbReference>
<evidence type="ECO:0000313" key="5">
    <source>
        <dbReference type="EMBL" id="AKA44400.1"/>
    </source>
</evidence>
<dbReference type="PROSITE" id="PS50056">
    <property type="entry name" value="TYR_PHOSPHATASE_2"/>
    <property type="match status" value="1"/>
</dbReference>
<dbReference type="SUPFAM" id="SSF52799">
    <property type="entry name" value="(Phosphotyrosine protein) phosphatases II"/>
    <property type="match status" value="1"/>
</dbReference>
<keyword evidence="2" id="KW-0378">Hydrolase</keyword>
<organism evidence="5 6">
    <name type="scientific">Paenibacillus polymyxa (strain SC2)</name>
    <name type="common">Bacillus polymyxa</name>
    <dbReference type="NCBI Taxonomy" id="886882"/>
    <lineage>
        <taxon>Bacteria</taxon>
        <taxon>Bacillati</taxon>
        <taxon>Bacillota</taxon>
        <taxon>Bacilli</taxon>
        <taxon>Bacillales</taxon>
        <taxon>Paenibacillaceae</taxon>
        <taxon>Paenibacillus</taxon>
    </lineage>
</organism>